<dbReference type="PROSITE" id="PS50837">
    <property type="entry name" value="NACHT"/>
    <property type="match status" value="1"/>
</dbReference>
<comment type="similarity">
    <text evidence="1">Belongs to the glycosyl hydrolase 32 family.</text>
</comment>
<keyword evidence="8" id="KW-1185">Reference proteome</keyword>
<dbReference type="InterPro" id="IPR007111">
    <property type="entry name" value="NACHT_NTPase"/>
</dbReference>
<feature type="domain" description="NACHT" evidence="6">
    <location>
        <begin position="61"/>
        <end position="280"/>
    </location>
</feature>
<dbReference type="Gene3D" id="2.60.120.560">
    <property type="entry name" value="Exo-inulinase, domain 1"/>
    <property type="match status" value="1"/>
</dbReference>
<dbReference type="PANTHER" id="PTHR43101">
    <property type="entry name" value="BETA-FRUCTOSIDASE"/>
    <property type="match status" value="1"/>
</dbReference>
<dbReference type="CDD" id="cd08996">
    <property type="entry name" value="GH32_FFase"/>
    <property type="match status" value="1"/>
</dbReference>
<dbReference type="SUPFAM" id="SSF52540">
    <property type="entry name" value="P-loop containing nucleoside triphosphate hydrolases"/>
    <property type="match status" value="1"/>
</dbReference>
<dbReference type="GO" id="GO:0005975">
    <property type="term" value="P:carbohydrate metabolic process"/>
    <property type="evidence" value="ECO:0007669"/>
    <property type="project" value="InterPro"/>
</dbReference>
<dbReference type="SUPFAM" id="SSF75005">
    <property type="entry name" value="Arabinanase/levansucrase/invertase"/>
    <property type="match status" value="1"/>
</dbReference>
<dbReference type="Gene3D" id="3.40.50.300">
    <property type="entry name" value="P-loop containing nucleotide triphosphate hydrolases"/>
    <property type="match status" value="1"/>
</dbReference>
<dbReference type="FunFam" id="3.40.50.300:FF:001638">
    <property type="entry name" value="NACHT and WD40 domain protein"/>
    <property type="match status" value="1"/>
</dbReference>
<dbReference type="Pfam" id="PF08244">
    <property type="entry name" value="Glyco_hydro_32C"/>
    <property type="match status" value="1"/>
</dbReference>
<keyword evidence="4" id="KW-0378">Hydrolase</keyword>
<dbReference type="Pfam" id="PF24883">
    <property type="entry name" value="NPHP3_N"/>
    <property type="match status" value="1"/>
</dbReference>
<dbReference type="InterPro" id="IPR051214">
    <property type="entry name" value="GH32_Enzymes"/>
</dbReference>
<dbReference type="InterPro" id="IPR013189">
    <property type="entry name" value="Glyco_hydro_32_C"/>
</dbReference>
<dbReference type="InterPro" id="IPR056884">
    <property type="entry name" value="NPHP3-like_N"/>
</dbReference>
<dbReference type="GO" id="GO:0004564">
    <property type="term" value="F:beta-fructofuranosidase activity"/>
    <property type="evidence" value="ECO:0007669"/>
    <property type="project" value="UniProtKB-EC"/>
</dbReference>
<evidence type="ECO:0000256" key="3">
    <source>
        <dbReference type="ARBA" id="ARBA00022737"/>
    </source>
</evidence>
<dbReference type="Proteomes" id="UP000738349">
    <property type="component" value="Unassembled WGS sequence"/>
</dbReference>
<evidence type="ECO:0000259" key="6">
    <source>
        <dbReference type="PROSITE" id="PS50837"/>
    </source>
</evidence>
<dbReference type="AlphaFoldDB" id="A0A9P9DFD6"/>
<gene>
    <name evidence="7" type="ORF">EDB81DRAFT_861912</name>
</gene>
<dbReference type="SMART" id="SM00640">
    <property type="entry name" value="Glyco_32"/>
    <property type="match status" value="1"/>
</dbReference>
<dbReference type="InterPro" id="IPR001362">
    <property type="entry name" value="Glyco_hydro_32"/>
</dbReference>
<evidence type="ECO:0000256" key="1">
    <source>
        <dbReference type="ARBA" id="ARBA00009902"/>
    </source>
</evidence>
<dbReference type="InterPro" id="IPR023296">
    <property type="entry name" value="Glyco_hydro_beta-prop_sf"/>
</dbReference>
<dbReference type="InterPro" id="IPR027417">
    <property type="entry name" value="P-loop_NTPase"/>
</dbReference>
<evidence type="ECO:0000256" key="2">
    <source>
        <dbReference type="ARBA" id="ARBA00012758"/>
    </source>
</evidence>
<dbReference type="EMBL" id="JAGMUV010000027">
    <property type="protein sequence ID" value="KAH7118390.1"/>
    <property type="molecule type" value="Genomic_DNA"/>
</dbReference>
<dbReference type="Gene3D" id="2.115.10.20">
    <property type="entry name" value="Glycosyl hydrolase domain, family 43"/>
    <property type="match status" value="1"/>
</dbReference>
<dbReference type="InterPro" id="IPR013148">
    <property type="entry name" value="Glyco_hydro_32_N"/>
</dbReference>
<name>A0A9P9DFD6_9HYPO</name>
<evidence type="ECO:0000313" key="8">
    <source>
        <dbReference type="Proteomes" id="UP000738349"/>
    </source>
</evidence>
<evidence type="ECO:0000256" key="5">
    <source>
        <dbReference type="ARBA" id="ARBA00023295"/>
    </source>
</evidence>
<dbReference type="Pfam" id="PF00251">
    <property type="entry name" value="Glyco_hydro_32N"/>
    <property type="match status" value="1"/>
</dbReference>
<comment type="caution">
    <text evidence="7">The sequence shown here is derived from an EMBL/GenBank/DDBJ whole genome shotgun (WGS) entry which is preliminary data.</text>
</comment>
<reference evidence="7" key="1">
    <citation type="journal article" date="2021" name="Nat. Commun.">
        <title>Genetic determinants of endophytism in the Arabidopsis root mycobiome.</title>
        <authorList>
            <person name="Mesny F."/>
            <person name="Miyauchi S."/>
            <person name="Thiergart T."/>
            <person name="Pickel B."/>
            <person name="Atanasova L."/>
            <person name="Karlsson M."/>
            <person name="Huettel B."/>
            <person name="Barry K.W."/>
            <person name="Haridas S."/>
            <person name="Chen C."/>
            <person name="Bauer D."/>
            <person name="Andreopoulos W."/>
            <person name="Pangilinan J."/>
            <person name="LaButti K."/>
            <person name="Riley R."/>
            <person name="Lipzen A."/>
            <person name="Clum A."/>
            <person name="Drula E."/>
            <person name="Henrissat B."/>
            <person name="Kohler A."/>
            <person name="Grigoriev I.V."/>
            <person name="Martin F.M."/>
            <person name="Hacquard S."/>
        </authorList>
    </citation>
    <scope>NUCLEOTIDE SEQUENCE</scope>
    <source>
        <strain evidence="7">MPI-CAGE-AT-0147</strain>
    </source>
</reference>
<evidence type="ECO:0000256" key="4">
    <source>
        <dbReference type="ARBA" id="ARBA00022801"/>
    </source>
</evidence>
<dbReference type="OrthoDB" id="538223at2759"/>
<dbReference type="SUPFAM" id="SSF49899">
    <property type="entry name" value="Concanavalin A-like lectins/glucanases"/>
    <property type="match status" value="1"/>
</dbReference>
<dbReference type="PANTHER" id="PTHR43101:SF1">
    <property type="entry name" value="BETA-FRUCTOSIDASE"/>
    <property type="match status" value="1"/>
</dbReference>
<organism evidence="7 8">
    <name type="scientific">Dactylonectria macrodidyma</name>
    <dbReference type="NCBI Taxonomy" id="307937"/>
    <lineage>
        <taxon>Eukaryota</taxon>
        <taxon>Fungi</taxon>
        <taxon>Dikarya</taxon>
        <taxon>Ascomycota</taxon>
        <taxon>Pezizomycotina</taxon>
        <taxon>Sordariomycetes</taxon>
        <taxon>Hypocreomycetidae</taxon>
        <taxon>Hypocreales</taxon>
        <taxon>Nectriaceae</taxon>
        <taxon>Dactylonectria</taxon>
    </lineage>
</organism>
<keyword evidence="5" id="KW-0326">Glycosidase</keyword>
<keyword evidence="3" id="KW-0677">Repeat</keyword>
<dbReference type="EC" id="3.2.1.26" evidence="2"/>
<accession>A0A9P9DFD6</accession>
<sequence>MQFPEHFARVSEMSTISNTVDTITTDGDARIHTKGGLLEDSYCWILNNADFQQWRNDEQSRLLWIKGDPGKGKTMLLCGIINELKKETTNLLSYFFCQGTDSRINNATAVLRGLIYLIVAQQPSLIPHVRKKYDHAGKGLFEDVNAWVALAEIFANILQDPNLKSTFLIIDAVDECVANLPELLDLIVEKSSKSPCVKWIVSSRNWPNIEEQLETAEQKVRLCLQLNEKSISAAVSIYIRHKVDQLARLKRYDDKTRDAVQHHLSSNANDTFLWVALVCQDLEKVPRWNTLAKLETFPPGLDSLYKRMMEQIRNSDNSDLCMGILALLTIVYQPITLHELTYFVEILEDISNELDSLTHKQLVLVVTVSKPQEHRLGTTVEQNRARRAGKDAREAVRRLTTFVLGLDVGALLEQQPVALGTIVPSSGGCHSQTYPGPVNPGFETGTLDGWEIVSGDAFGNASVSNTTSYQDGPFGQAGRFFLWGYAQSNDAGVGQLKSSPFRASSVMSFLIGGGYDQDNLYVGLVRESDGQILVKQTGQNDEALIRIIWDTSRWAGQMVHLLVFDNTTDGYGHINLDDVRTGCDALVDNGLTFNVLGQSNQPLAGSARACSLFAADPLRPQFHYTPYQGWINDPAGLIQWNGVHHLFSQFNPAEPLWGPMHWSHAESTDAEHWRELPVALYPPYPNNPSDTSGRWTGGAVRDDAAGGALRLIFTDMTDTALHPDEIPEIISTAASTDGLNFPLHPHNPIVGEPPSGSSSGFRDPKVFWDPTDDSWKMVVGSGDSTGGKVHLYRTENLLNWSYIGVLYKGNGSTGTMWECPNFFPLDDKWVLFYGGDGLGWYEVGTYNGSSFISEKVDLVDAGPDSYAMQWYKDASGRNLAITWMGNWATPKWPSRVNGWAGQQSITRELFIRADGGLGCKPIDEMASLSNGKPRKLGPKSVTGTIGLGAHGPARLQIAVDISSTTAQNFTVVLFGSTAESVLLTYVVSNQTLVLDTTNAGYGQAGTWRAVIPGSLKELSLDLFIDRSSLEIFAGDGTVMTATVWPRYQESKDIQIHVYGGTASFDTVSITPLGSSWC</sequence>
<proteinExistence type="inferred from homology"/>
<evidence type="ECO:0000313" key="7">
    <source>
        <dbReference type="EMBL" id="KAH7118390.1"/>
    </source>
</evidence>
<dbReference type="InterPro" id="IPR013320">
    <property type="entry name" value="ConA-like_dom_sf"/>
</dbReference>
<protein>
    <recommendedName>
        <fullName evidence="2">beta-fructofuranosidase</fullName>
        <ecNumber evidence="2">3.2.1.26</ecNumber>
    </recommendedName>
</protein>